<evidence type="ECO:0000313" key="3">
    <source>
        <dbReference type="EMBL" id="OMO73711.1"/>
    </source>
</evidence>
<evidence type="ECO:0000256" key="1">
    <source>
        <dbReference type="ARBA" id="ARBA00006524"/>
    </source>
</evidence>
<proteinExistence type="inferred from homology"/>
<dbReference type="Pfam" id="PF10273">
    <property type="entry name" value="WGG"/>
    <property type="match status" value="1"/>
</dbReference>
<evidence type="ECO:0000313" key="4">
    <source>
        <dbReference type="Proteomes" id="UP000188268"/>
    </source>
</evidence>
<dbReference type="InterPro" id="IPR019398">
    <property type="entry name" value="Pre-rRNA_process_TSR2"/>
</dbReference>
<dbReference type="PANTHER" id="PTHR21250">
    <property type="entry name" value="PRE-RRNA-PROCESSING PROTEIN TSR2 HOMOLOG"/>
    <property type="match status" value="1"/>
</dbReference>
<name>A0A1R3HU63_COCAP</name>
<gene>
    <name evidence="3" type="ORF">CCACVL1_17172</name>
</gene>
<dbReference type="Gramene" id="OMO73711">
    <property type="protein sequence ID" value="OMO73711"/>
    <property type="gene ID" value="CCACVL1_17172"/>
</dbReference>
<keyword evidence="2" id="KW-0698">rRNA processing</keyword>
<dbReference type="OMA" id="AGRIMIM"/>
<comment type="caution">
    <text evidence="3">The sequence shown here is derived from an EMBL/GenBank/DDBJ whole genome shotgun (WGS) entry which is preliminary data.</text>
</comment>
<accession>A0A1R3HU63</accession>
<sequence>METITLSAESAHIFHEGLGLILSRWSALTTAVENECGGRDSRAIANILCSDVFSYFTDDAESGEYYIEDLLDILHQNLLRRNMKVEYSSIEEVAGRIMIMFDECLQDIYRSVENLRTSTPPPVAHVRLLEMVYSAHMSKKVRLLDINNLMYLTVFSLSYMKL</sequence>
<dbReference type="Proteomes" id="UP000188268">
    <property type="component" value="Unassembled WGS sequence"/>
</dbReference>
<evidence type="ECO:0000256" key="2">
    <source>
        <dbReference type="ARBA" id="ARBA00022552"/>
    </source>
</evidence>
<organism evidence="3 4">
    <name type="scientific">Corchorus capsularis</name>
    <name type="common">Jute</name>
    <dbReference type="NCBI Taxonomy" id="210143"/>
    <lineage>
        <taxon>Eukaryota</taxon>
        <taxon>Viridiplantae</taxon>
        <taxon>Streptophyta</taxon>
        <taxon>Embryophyta</taxon>
        <taxon>Tracheophyta</taxon>
        <taxon>Spermatophyta</taxon>
        <taxon>Magnoliopsida</taxon>
        <taxon>eudicotyledons</taxon>
        <taxon>Gunneridae</taxon>
        <taxon>Pentapetalae</taxon>
        <taxon>rosids</taxon>
        <taxon>malvids</taxon>
        <taxon>Malvales</taxon>
        <taxon>Malvaceae</taxon>
        <taxon>Grewioideae</taxon>
        <taxon>Apeibeae</taxon>
        <taxon>Corchorus</taxon>
    </lineage>
</organism>
<dbReference type="GO" id="GO:0006364">
    <property type="term" value="P:rRNA processing"/>
    <property type="evidence" value="ECO:0007669"/>
    <property type="project" value="UniProtKB-KW"/>
</dbReference>
<dbReference type="STRING" id="210143.A0A1R3HU63"/>
<dbReference type="AlphaFoldDB" id="A0A1R3HU63"/>
<protein>
    <submittedName>
        <fullName evidence="3">Pre-rRNA-processing protein TSR2</fullName>
    </submittedName>
</protein>
<keyword evidence="4" id="KW-1185">Reference proteome</keyword>
<dbReference type="OrthoDB" id="263560at2759"/>
<dbReference type="EMBL" id="AWWV01011166">
    <property type="protein sequence ID" value="OMO73711.1"/>
    <property type="molecule type" value="Genomic_DNA"/>
</dbReference>
<reference evidence="3 4" key="1">
    <citation type="submission" date="2013-09" db="EMBL/GenBank/DDBJ databases">
        <title>Corchorus capsularis genome sequencing.</title>
        <authorList>
            <person name="Alam M."/>
            <person name="Haque M.S."/>
            <person name="Islam M.S."/>
            <person name="Emdad E.M."/>
            <person name="Islam M.M."/>
            <person name="Ahmed B."/>
            <person name="Halim A."/>
            <person name="Hossen Q.M.M."/>
            <person name="Hossain M.Z."/>
            <person name="Ahmed R."/>
            <person name="Khan M.M."/>
            <person name="Islam R."/>
            <person name="Rashid M.M."/>
            <person name="Khan S.A."/>
            <person name="Rahman M.S."/>
            <person name="Alam M."/>
        </authorList>
    </citation>
    <scope>NUCLEOTIDE SEQUENCE [LARGE SCALE GENOMIC DNA]</scope>
    <source>
        <strain evidence="4">cv. CVL-1</strain>
        <tissue evidence="3">Whole seedling</tissue>
    </source>
</reference>
<comment type="similarity">
    <text evidence="1">Belongs to the TSR2 family.</text>
</comment>